<reference evidence="2" key="2">
    <citation type="submission" date="2023-11" db="UniProtKB">
        <authorList>
            <consortium name="WormBaseParasite"/>
        </authorList>
    </citation>
    <scope>IDENTIFICATION</scope>
</reference>
<organism evidence="1 2">
    <name type="scientific">Trichobilharzia regenti</name>
    <name type="common">Nasal bird schistosome</name>
    <dbReference type="NCBI Taxonomy" id="157069"/>
    <lineage>
        <taxon>Eukaryota</taxon>
        <taxon>Metazoa</taxon>
        <taxon>Spiralia</taxon>
        <taxon>Lophotrochozoa</taxon>
        <taxon>Platyhelminthes</taxon>
        <taxon>Trematoda</taxon>
        <taxon>Digenea</taxon>
        <taxon>Strigeidida</taxon>
        <taxon>Schistosomatoidea</taxon>
        <taxon>Schistosomatidae</taxon>
        <taxon>Trichobilharzia</taxon>
    </lineage>
</organism>
<dbReference type="WBParaSite" id="TREG1_57110.1">
    <property type="protein sequence ID" value="TREG1_57110.1"/>
    <property type="gene ID" value="TREG1_57110"/>
</dbReference>
<accession>A0AA85K1R1</accession>
<name>A0AA85K1R1_TRIRE</name>
<evidence type="ECO:0000313" key="2">
    <source>
        <dbReference type="WBParaSite" id="TREG1_57110.1"/>
    </source>
</evidence>
<dbReference type="AlphaFoldDB" id="A0AA85K1R1"/>
<sequence length="450" mass="52003">MASTETGSGCYTECLASILEQMCRKSPYSKAIQLLNVEHSNKSEMQSFTCQVVSILKGRIIPYALRRFLWPLALFTVANWTKSEFENGSEIVWDGMKIRQLESLSREIFGIMLASGTSKLRITTPVFSTLDGVINKTVEEAITELRPKFLNQEKQFSRYQEQSVKILNVLYTARQIYDPLYIYWLLPIHFVLTKDHMHALIKHFPKMPPEEHPNPTDEGVQIYSFAMCLSLFIEVINKKYGPYNNPCTINNMIEKVMGKLNHLEFVKHMKSVNQWSSLTNSISMLTANGNDIDPDLFVGYVNTVALLFFWDQLFLNTFNSDVIIEFAQTLLLLLGSNILQMNNNDELENLLRLGPNKLLTLDIIRTWNMIHLNKTIDDKYCELNRIIGSLIPMKQSTQIEETMKPNFYLPEFVIHDIVVTTVMKSKEIIFNNSFRIQLDYIVEDKVKTSF</sequence>
<evidence type="ECO:0000313" key="1">
    <source>
        <dbReference type="Proteomes" id="UP000050795"/>
    </source>
</evidence>
<keyword evidence="1" id="KW-1185">Reference proteome</keyword>
<proteinExistence type="predicted"/>
<reference evidence="1" key="1">
    <citation type="submission" date="2022-06" db="EMBL/GenBank/DDBJ databases">
        <authorList>
            <person name="Berger JAMES D."/>
            <person name="Berger JAMES D."/>
        </authorList>
    </citation>
    <scope>NUCLEOTIDE SEQUENCE [LARGE SCALE GENOMIC DNA]</scope>
</reference>
<protein>
    <submittedName>
        <fullName evidence="2">Uncharacterized protein</fullName>
    </submittedName>
</protein>
<dbReference type="Proteomes" id="UP000050795">
    <property type="component" value="Unassembled WGS sequence"/>
</dbReference>